<sequence>MDTLVLGSSEACETDEAFLDIVLTDPDLRALDARLSRIDASPTDSPCACAARGFRLPRASAPLTGTGRPPPRPRPHQRSPPLA</sequence>
<evidence type="ECO:0000256" key="1">
    <source>
        <dbReference type="SAM" id="MobiDB-lite"/>
    </source>
</evidence>
<accession>A0ABN2WTD2</accession>
<proteinExistence type="predicted"/>
<dbReference type="Proteomes" id="UP001500984">
    <property type="component" value="Unassembled WGS sequence"/>
</dbReference>
<dbReference type="EMBL" id="BAAAPZ010000007">
    <property type="protein sequence ID" value="GAA2097885.1"/>
    <property type="molecule type" value="Genomic_DNA"/>
</dbReference>
<reference evidence="2 3" key="1">
    <citation type="journal article" date="2019" name="Int. J. Syst. Evol. Microbiol.">
        <title>The Global Catalogue of Microorganisms (GCM) 10K type strain sequencing project: providing services to taxonomists for standard genome sequencing and annotation.</title>
        <authorList>
            <consortium name="The Broad Institute Genomics Platform"/>
            <consortium name="The Broad Institute Genome Sequencing Center for Infectious Disease"/>
            <person name="Wu L."/>
            <person name="Ma J."/>
        </authorList>
    </citation>
    <scope>NUCLEOTIDE SEQUENCE [LARGE SCALE GENOMIC DNA]</scope>
    <source>
        <strain evidence="2 3">JCM 15900</strain>
    </source>
</reference>
<evidence type="ECO:0000313" key="2">
    <source>
        <dbReference type="EMBL" id="GAA2097885.1"/>
    </source>
</evidence>
<comment type="caution">
    <text evidence="2">The sequence shown here is derived from an EMBL/GenBank/DDBJ whole genome shotgun (WGS) entry which is preliminary data.</text>
</comment>
<protein>
    <submittedName>
        <fullName evidence="2">Uncharacterized protein</fullName>
    </submittedName>
</protein>
<keyword evidence="3" id="KW-1185">Reference proteome</keyword>
<name>A0ABN2WTD2_9MICO</name>
<feature type="region of interest" description="Disordered" evidence="1">
    <location>
        <begin position="58"/>
        <end position="83"/>
    </location>
</feature>
<dbReference type="RefSeq" id="WP_291794308.1">
    <property type="nucleotide sequence ID" value="NZ_BAAAPZ010000007.1"/>
</dbReference>
<evidence type="ECO:0000313" key="3">
    <source>
        <dbReference type="Proteomes" id="UP001500984"/>
    </source>
</evidence>
<gene>
    <name evidence="2" type="ORF">GCM10009823_18850</name>
</gene>
<organism evidence="2 3">
    <name type="scientific">Brevibacterium salitolerans</name>
    <dbReference type="NCBI Taxonomy" id="1403566"/>
    <lineage>
        <taxon>Bacteria</taxon>
        <taxon>Bacillati</taxon>
        <taxon>Actinomycetota</taxon>
        <taxon>Actinomycetes</taxon>
        <taxon>Micrococcales</taxon>
        <taxon>Brevibacteriaceae</taxon>
        <taxon>Brevibacterium</taxon>
    </lineage>
</organism>